<dbReference type="Gene3D" id="3.30.40.10">
    <property type="entry name" value="Zinc/RING finger domain, C3HC4 (zinc finger)"/>
    <property type="match status" value="1"/>
</dbReference>
<proteinExistence type="predicted"/>
<comment type="caution">
    <text evidence="7">The sequence shown here is derived from an EMBL/GenBank/DDBJ whole genome shotgun (WGS) entry which is preliminary data.</text>
</comment>
<feature type="domain" description="RING-type" evidence="6">
    <location>
        <begin position="787"/>
        <end position="824"/>
    </location>
</feature>
<keyword evidence="2" id="KW-0862">Zinc</keyword>
<feature type="region of interest" description="Disordered" evidence="5">
    <location>
        <begin position="1"/>
        <end position="24"/>
    </location>
</feature>
<feature type="compositionally biased region" description="Low complexity" evidence="5">
    <location>
        <begin position="527"/>
        <end position="557"/>
    </location>
</feature>
<feature type="region of interest" description="Disordered" evidence="5">
    <location>
        <begin position="509"/>
        <end position="564"/>
    </location>
</feature>
<evidence type="ECO:0000313" key="7">
    <source>
        <dbReference type="EMBL" id="PAV58721.1"/>
    </source>
</evidence>
<evidence type="ECO:0000256" key="1">
    <source>
        <dbReference type="ARBA" id="ARBA00022771"/>
    </source>
</evidence>
<evidence type="ECO:0000256" key="3">
    <source>
        <dbReference type="PROSITE-ProRule" id="PRU00175"/>
    </source>
</evidence>
<dbReference type="SUPFAM" id="SSF57850">
    <property type="entry name" value="RING/U-box"/>
    <property type="match status" value="1"/>
</dbReference>
<dbReference type="Proteomes" id="UP000218231">
    <property type="component" value="Unassembled WGS sequence"/>
</dbReference>
<dbReference type="PROSITE" id="PS50089">
    <property type="entry name" value="ZF_RING_2"/>
    <property type="match status" value="1"/>
</dbReference>
<evidence type="ECO:0000313" key="8">
    <source>
        <dbReference type="Proteomes" id="UP000218231"/>
    </source>
</evidence>
<evidence type="ECO:0000259" key="6">
    <source>
        <dbReference type="PROSITE" id="PS50089"/>
    </source>
</evidence>
<protein>
    <recommendedName>
        <fullName evidence="6">RING-type domain-containing protein</fullName>
    </recommendedName>
</protein>
<dbReference type="InterPro" id="IPR001841">
    <property type="entry name" value="Znf_RING"/>
</dbReference>
<dbReference type="EMBL" id="LIAE01010561">
    <property type="protein sequence ID" value="PAV58721.1"/>
    <property type="molecule type" value="Genomic_DNA"/>
</dbReference>
<keyword evidence="4" id="KW-0175">Coiled coil</keyword>
<dbReference type="GO" id="GO:0008270">
    <property type="term" value="F:zinc ion binding"/>
    <property type="evidence" value="ECO:0007669"/>
    <property type="project" value="UniProtKB-KW"/>
</dbReference>
<feature type="region of interest" description="Disordered" evidence="5">
    <location>
        <begin position="414"/>
        <end position="436"/>
    </location>
</feature>
<evidence type="ECO:0000256" key="5">
    <source>
        <dbReference type="SAM" id="MobiDB-lite"/>
    </source>
</evidence>
<name>A0A2A2JAT0_9BILA</name>
<keyword evidence="1 3" id="KW-0863">Zinc-finger</keyword>
<evidence type="ECO:0000256" key="2">
    <source>
        <dbReference type="ARBA" id="ARBA00022833"/>
    </source>
</evidence>
<dbReference type="OrthoDB" id="774873at2759"/>
<accession>A0A2A2JAT0</accession>
<sequence>MSPSLDSSTLTSTPPNCLGKGNDAEDKQCTPSLKESFSVAGVNTASKIMAVGASGQLLVFKGSATELLCYDVTEHSTTVFKLSKKDPLFDDCQIYDLAFSRNGSLIVCLQRPSSSEFYICEGTIDAQECQVDISGSYYKTEIHATKGRKITLLQDEAGVVLISHPITWNVSSGQNYLELFHASNFLSSKAGSKYTIMMQTNEKFKNDQITLSCPVIYRNHLYLFFADDFSKFLLVPLSGTLCGKCQLRRVTGIAPSASYMTKNVQAYEDYLLLYANQHLINLKPTLYIMNLSSLQWLKANLSLSSHYPNGNVSLQKGNEETVFLHGDCHQHLMMPRYRSISCLSTPSTSNLLCEAKDQSPANLSQDPFSVYPTVYSSTRVIPPVMQRYRKKQEHGDTFRRRFNSLNCVTPARKSSLDSCASSSPDSQLNSSNDTDIDKVKNATTCSTHWSADMAENTQTSVMDQFKKAQEMGFEEGAILEAFNLNCEDRDGVYRPFESANQMLDFLNRASNRSNEQQNRPKFSVYDSIESSPSSRSSFRVPNRSAVSRSSSFHMGSSRLAKSDSHDINRMVMTFEKEKERDKREVENQFSILKTRIHVLEYEKQALKHEKDRVSQETADLRRTVESQQKELADHRKRQHDEEIAKKDEEIRTLQEKCRHLEQDLEQKMALLDEQTEIARRMEQKNSSLQSDADSRNVIENYQKLAVVFERLMEKTQPCFDSISQSHERLIHEQSDVNQKLQAEIDKLKEDMRKKRERYNNDRQNLHDELEAKSREMKRLTEKIIMECCICLTKRPSTLFQPCNHLVVCDECNSDNSINECPTCRKAIQTKIKVFH</sequence>
<feature type="compositionally biased region" description="Polar residues" evidence="5">
    <location>
        <begin position="509"/>
        <end position="520"/>
    </location>
</feature>
<evidence type="ECO:0000256" key="4">
    <source>
        <dbReference type="SAM" id="Coils"/>
    </source>
</evidence>
<dbReference type="STRING" id="2018661.A0A2A2JAT0"/>
<feature type="coiled-coil region" evidence="4">
    <location>
        <begin position="730"/>
        <end position="782"/>
    </location>
</feature>
<keyword evidence="8" id="KW-1185">Reference proteome</keyword>
<feature type="compositionally biased region" description="Low complexity" evidence="5">
    <location>
        <begin position="416"/>
        <end position="433"/>
    </location>
</feature>
<feature type="region of interest" description="Disordered" evidence="5">
    <location>
        <begin position="610"/>
        <end position="644"/>
    </location>
</feature>
<organism evidence="7 8">
    <name type="scientific">Diploscapter pachys</name>
    <dbReference type="NCBI Taxonomy" id="2018661"/>
    <lineage>
        <taxon>Eukaryota</taxon>
        <taxon>Metazoa</taxon>
        <taxon>Ecdysozoa</taxon>
        <taxon>Nematoda</taxon>
        <taxon>Chromadorea</taxon>
        <taxon>Rhabditida</taxon>
        <taxon>Rhabditina</taxon>
        <taxon>Rhabditomorpha</taxon>
        <taxon>Rhabditoidea</taxon>
        <taxon>Rhabditidae</taxon>
        <taxon>Diploscapter</taxon>
    </lineage>
</organism>
<dbReference type="Pfam" id="PF13920">
    <property type="entry name" value="zf-C3HC4_3"/>
    <property type="match status" value="1"/>
</dbReference>
<feature type="compositionally biased region" description="Low complexity" evidence="5">
    <location>
        <begin position="1"/>
        <end position="15"/>
    </location>
</feature>
<keyword evidence="1 3" id="KW-0479">Metal-binding</keyword>
<reference evidence="7 8" key="1">
    <citation type="journal article" date="2017" name="Curr. Biol.">
        <title>Genome architecture and evolution of a unichromosomal asexual nematode.</title>
        <authorList>
            <person name="Fradin H."/>
            <person name="Zegar C."/>
            <person name="Gutwein M."/>
            <person name="Lucas J."/>
            <person name="Kovtun M."/>
            <person name="Corcoran D."/>
            <person name="Baugh L.R."/>
            <person name="Kiontke K."/>
            <person name="Gunsalus K."/>
            <person name="Fitch D.H."/>
            <person name="Piano F."/>
        </authorList>
    </citation>
    <scope>NUCLEOTIDE SEQUENCE [LARGE SCALE GENOMIC DNA]</scope>
    <source>
        <strain evidence="7">PF1309</strain>
    </source>
</reference>
<dbReference type="AlphaFoldDB" id="A0A2A2JAT0"/>
<dbReference type="InterPro" id="IPR013083">
    <property type="entry name" value="Znf_RING/FYVE/PHD"/>
</dbReference>
<gene>
    <name evidence="7" type="ORF">WR25_17595</name>
</gene>